<comment type="similarity">
    <text evidence="2">Belongs to the MotB family.</text>
</comment>
<feature type="region of interest" description="Disordered" evidence="8">
    <location>
        <begin position="253"/>
        <end position="275"/>
    </location>
</feature>
<dbReference type="NCBIfam" id="NF005195">
    <property type="entry name" value="PRK06667.1"/>
    <property type="match status" value="1"/>
</dbReference>
<sequence>MAKSKCPECIQNIPEYMLTYGDMVTLLLCFFIMLYTTGKTNAIEMQIILSAFKTTTGFFDGGQTLSKGRLEEMGMNIESLPSQTTGKALSKSKQLATELFKPEVEAGKVKITEDERGLIISLVSADYFNPGSAILTDSIKIALRKASSLIKDLNRFVRVEGHCDANAVNPGVAPGKEERAYINNWDLAGARAINSTDYIINVEKLDPSWFQAVSFGAFRPLVVEYAGTPEAKAYNRRIDIVIMTEKSTKRSPYETNYGLPNTKIPGSESSVPGKE</sequence>
<accession>A0A0E2AWY7</accession>
<dbReference type="PROSITE" id="PS51123">
    <property type="entry name" value="OMPA_2"/>
    <property type="match status" value="1"/>
</dbReference>
<evidence type="ECO:0000256" key="9">
    <source>
        <dbReference type="SAM" id="Phobius"/>
    </source>
</evidence>
<dbReference type="InterPro" id="IPR050330">
    <property type="entry name" value="Bact_OuterMem_StrucFunc"/>
</dbReference>
<protein>
    <submittedName>
        <fullName evidence="11">Flagellar motor protein MotB</fullName>
    </submittedName>
</protein>
<dbReference type="Proteomes" id="UP000006253">
    <property type="component" value="Unassembled WGS sequence"/>
</dbReference>
<dbReference type="EMBL" id="AHMY02000074">
    <property type="protein sequence ID" value="EKO13352.1"/>
    <property type="molecule type" value="Genomic_DNA"/>
</dbReference>
<keyword evidence="4 9" id="KW-0812">Transmembrane</keyword>
<dbReference type="InterPro" id="IPR006665">
    <property type="entry name" value="OmpA-like"/>
</dbReference>
<dbReference type="PANTHER" id="PTHR30329">
    <property type="entry name" value="STATOR ELEMENT OF FLAGELLAR MOTOR COMPLEX"/>
    <property type="match status" value="1"/>
</dbReference>
<dbReference type="AlphaFoldDB" id="A0A0E2AWY7"/>
<feature type="domain" description="OmpA-like" evidence="10">
    <location>
        <begin position="115"/>
        <end position="246"/>
    </location>
</feature>
<keyword evidence="3" id="KW-1003">Cell membrane</keyword>
<dbReference type="PANTHER" id="PTHR30329:SF21">
    <property type="entry name" value="LIPOPROTEIN YIAD-RELATED"/>
    <property type="match status" value="1"/>
</dbReference>
<proteinExistence type="inferred from homology"/>
<evidence type="ECO:0000256" key="4">
    <source>
        <dbReference type="ARBA" id="ARBA00022692"/>
    </source>
</evidence>
<dbReference type="CDD" id="cd07185">
    <property type="entry name" value="OmpA_C-like"/>
    <property type="match status" value="1"/>
</dbReference>
<comment type="caution">
    <text evidence="11">The sequence shown here is derived from an EMBL/GenBank/DDBJ whole genome shotgun (WGS) entry which is preliminary data.</text>
</comment>
<dbReference type="RefSeq" id="WP_001129912.1">
    <property type="nucleotide sequence ID" value="NZ_AHMY02000074.1"/>
</dbReference>
<evidence type="ECO:0000256" key="3">
    <source>
        <dbReference type="ARBA" id="ARBA00022475"/>
    </source>
</evidence>
<evidence type="ECO:0000256" key="7">
    <source>
        <dbReference type="PROSITE-ProRule" id="PRU00473"/>
    </source>
</evidence>
<keyword evidence="11" id="KW-0966">Cell projection</keyword>
<dbReference type="GeneID" id="34314179"/>
<name>A0A0E2AWY7_9LEPT</name>
<dbReference type="GO" id="GO:0005886">
    <property type="term" value="C:plasma membrane"/>
    <property type="evidence" value="ECO:0007669"/>
    <property type="project" value="UniProtKB-SubCell"/>
</dbReference>
<dbReference type="Pfam" id="PF00691">
    <property type="entry name" value="OmpA"/>
    <property type="match status" value="1"/>
</dbReference>
<evidence type="ECO:0000313" key="11">
    <source>
        <dbReference type="EMBL" id="EKO13352.1"/>
    </source>
</evidence>
<dbReference type="InterPro" id="IPR025713">
    <property type="entry name" value="MotB-like_N_dom"/>
</dbReference>
<evidence type="ECO:0000259" key="10">
    <source>
        <dbReference type="PROSITE" id="PS51123"/>
    </source>
</evidence>
<organism evidence="11 12">
    <name type="scientific">Leptospira kirschneri str. H1</name>
    <dbReference type="NCBI Taxonomy" id="1049966"/>
    <lineage>
        <taxon>Bacteria</taxon>
        <taxon>Pseudomonadati</taxon>
        <taxon>Spirochaetota</taxon>
        <taxon>Spirochaetia</taxon>
        <taxon>Leptospirales</taxon>
        <taxon>Leptospiraceae</taxon>
        <taxon>Leptospira</taxon>
    </lineage>
</organism>
<evidence type="ECO:0000313" key="12">
    <source>
        <dbReference type="Proteomes" id="UP000006253"/>
    </source>
</evidence>
<evidence type="ECO:0000256" key="8">
    <source>
        <dbReference type="SAM" id="MobiDB-lite"/>
    </source>
</evidence>
<comment type="subcellular location">
    <subcellularLocation>
        <location evidence="1">Cell membrane</location>
        <topology evidence="1">Single-pass membrane protein</topology>
    </subcellularLocation>
</comment>
<evidence type="ECO:0000256" key="5">
    <source>
        <dbReference type="ARBA" id="ARBA00022989"/>
    </source>
</evidence>
<dbReference type="InterPro" id="IPR036737">
    <property type="entry name" value="OmpA-like_sf"/>
</dbReference>
<keyword evidence="6 7" id="KW-0472">Membrane</keyword>
<dbReference type="GeneID" id="61143967"/>
<feature type="transmembrane region" description="Helical" evidence="9">
    <location>
        <begin position="17"/>
        <end position="36"/>
    </location>
</feature>
<evidence type="ECO:0000256" key="2">
    <source>
        <dbReference type="ARBA" id="ARBA00008914"/>
    </source>
</evidence>
<reference evidence="11 12" key="1">
    <citation type="submission" date="2012-10" db="EMBL/GenBank/DDBJ databases">
        <authorList>
            <person name="Harkins D.M."/>
            <person name="Durkin A.S."/>
            <person name="Brinkac L.M."/>
            <person name="Selengut J.D."/>
            <person name="Sanka R."/>
            <person name="DePew J."/>
            <person name="Purushe J."/>
            <person name="Peacock S.J."/>
            <person name="Thaipadungpanit J."/>
            <person name="Wuthiekanun V.W."/>
            <person name="Day N.P."/>
            <person name="Vinetz J.M."/>
            <person name="Sutton G.G."/>
            <person name="Nelson W.C."/>
            <person name="Fouts D.E."/>
        </authorList>
    </citation>
    <scope>NUCLEOTIDE SEQUENCE [LARGE SCALE GENOMIC DNA]</scope>
    <source>
        <strain evidence="11 12">H1</strain>
    </source>
</reference>
<gene>
    <name evidence="11" type="primary">motB</name>
    <name evidence="11" type="ORF">LEP1GSC081_2179</name>
</gene>
<dbReference type="SUPFAM" id="SSF103088">
    <property type="entry name" value="OmpA-like"/>
    <property type="match status" value="1"/>
</dbReference>
<keyword evidence="5 9" id="KW-1133">Transmembrane helix</keyword>
<dbReference type="Pfam" id="PF13677">
    <property type="entry name" value="MotB_plug"/>
    <property type="match status" value="1"/>
</dbReference>
<dbReference type="Gene3D" id="3.30.1330.60">
    <property type="entry name" value="OmpA-like domain"/>
    <property type="match status" value="1"/>
</dbReference>
<keyword evidence="11" id="KW-0969">Cilium</keyword>
<keyword evidence="11" id="KW-0282">Flagellum</keyword>
<evidence type="ECO:0000256" key="1">
    <source>
        <dbReference type="ARBA" id="ARBA00004162"/>
    </source>
</evidence>
<evidence type="ECO:0000256" key="6">
    <source>
        <dbReference type="ARBA" id="ARBA00023136"/>
    </source>
</evidence>